<proteinExistence type="inferred from homology"/>
<gene>
    <name evidence="9" type="ORF">SAMN04488054_11344</name>
</gene>
<keyword evidence="4 8" id="KW-0812">Transmembrane</keyword>
<accession>A0A1I4MT26</accession>
<comment type="similarity">
    <text evidence="2">Belongs to the MreD family.</text>
</comment>
<feature type="transmembrane region" description="Helical" evidence="8">
    <location>
        <begin position="69"/>
        <end position="88"/>
    </location>
</feature>
<keyword evidence="5" id="KW-0133">Cell shape</keyword>
<feature type="transmembrane region" description="Helical" evidence="8">
    <location>
        <begin position="136"/>
        <end position="156"/>
    </location>
</feature>
<dbReference type="RefSeq" id="WP_090927102.1">
    <property type="nucleotide sequence ID" value="NZ_FOTY01000013.1"/>
</dbReference>
<dbReference type="NCBIfam" id="TIGR03426">
    <property type="entry name" value="shape_MreD"/>
    <property type="match status" value="1"/>
</dbReference>
<evidence type="ECO:0000256" key="2">
    <source>
        <dbReference type="ARBA" id="ARBA00007776"/>
    </source>
</evidence>
<keyword evidence="10" id="KW-1185">Reference proteome</keyword>
<evidence type="ECO:0000256" key="4">
    <source>
        <dbReference type="ARBA" id="ARBA00022692"/>
    </source>
</evidence>
<dbReference type="OrthoDB" id="1653857at2"/>
<evidence type="ECO:0000256" key="6">
    <source>
        <dbReference type="ARBA" id="ARBA00022989"/>
    </source>
</evidence>
<dbReference type="AlphaFoldDB" id="A0A1I4MT26"/>
<feature type="transmembrane region" description="Helical" evidence="8">
    <location>
        <begin position="100"/>
        <end position="124"/>
    </location>
</feature>
<name>A0A1I4MT26_9BACI</name>
<evidence type="ECO:0000256" key="3">
    <source>
        <dbReference type="ARBA" id="ARBA00022475"/>
    </source>
</evidence>
<dbReference type="EMBL" id="FOTY01000013">
    <property type="protein sequence ID" value="SFM06409.1"/>
    <property type="molecule type" value="Genomic_DNA"/>
</dbReference>
<evidence type="ECO:0000256" key="8">
    <source>
        <dbReference type="SAM" id="Phobius"/>
    </source>
</evidence>
<evidence type="ECO:0000313" key="9">
    <source>
        <dbReference type="EMBL" id="SFM06409.1"/>
    </source>
</evidence>
<reference evidence="9 10" key="1">
    <citation type="submission" date="2016-10" db="EMBL/GenBank/DDBJ databases">
        <authorList>
            <person name="de Groot N.N."/>
        </authorList>
    </citation>
    <scope>NUCLEOTIDE SEQUENCE [LARGE SCALE GENOMIC DNA]</scope>
    <source>
        <strain evidence="9 10">CGMCC 1.6134</strain>
    </source>
</reference>
<comment type="subcellular location">
    <subcellularLocation>
        <location evidence="1">Cell membrane</location>
        <topology evidence="1">Multi-pass membrane protein</topology>
    </subcellularLocation>
</comment>
<evidence type="ECO:0000256" key="5">
    <source>
        <dbReference type="ARBA" id="ARBA00022960"/>
    </source>
</evidence>
<evidence type="ECO:0000256" key="1">
    <source>
        <dbReference type="ARBA" id="ARBA00004651"/>
    </source>
</evidence>
<evidence type="ECO:0000256" key="7">
    <source>
        <dbReference type="ARBA" id="ARBA00023136"/>
    </source>
</evidence>
<dbReference type="GO" id="GO:0005886">
    <property type="term" value="C:plasma membrane"/>
    <property type="evidence" value="ECO:0007669"/>
    <property type="project" value="UniProtKB-SubCell"/>
</dbReference>
<feature type="transmembrane region" description="Helical" evidence="8">
    <location>
        <begin position="39"/>
        <end position="63"/>
    </location>
</feature>
<dbReference type="Proteomes" id="UP000199668">
    <property type="component" value="Unassembled WGS sequence"/>
</dbReference>
<evidence type="ECO:0000313" key="10">
    <source>
        <dbReference type="Proteomes" id="UP000199668"/>
    </source>
</evidence>
<dbReference type="InterPro" id="IPR007227">
    <property type="entry name" value="Cell_shape_determining_MreD"/>
</dbReference>
<protein>
    <submittedName>
        <fullName evidence="9">Rod shape-determining protein MreD</fullName>
    </submittedName>
</protein>
<dbReference type="STRING" id="266892.SAMN04488054_11344"/>
<sequence>MIRFALPFFIFLLFLMEGTLFQIFVPPSPDREFYLVPRFVLIAVVLTSIYRGAGSGVLIGAGFGLLYDIVYTDIIGIYMFSMGFTAYISAFTYRSVRTSFLWPVLIIISAIFVLEWMTYGLHYIIGGTDLLFEEFFMMRALPSLIMNGITALLLIYPFQRLFTRIRETEELQHW</sequence>
<dbReference type="Pfam" id="PF04093">
    <property type="entry name" value="MreD"/>
    <property type="match status" value="1"/>
</dbReference>
<dbReference type="GO" id="GO:0008360">
    <property type="term" value="P:regulation of cell shape"/>
    <property type="evidence" value="ECO:0007669"/>
    <property type="project" value="UniProtKB-KW"/>
</dbReference>
<keyword evidence="7 8" id="KW-0472">Membrane</keyword>
<keyword evidence="3" id="KW-1003">Cell membrane</keyword>
<organism evidence="9 10">
    <name type="scientific">Salibacterium qingdaonense</name>
    <dbReference type="NCBI Taxonomy" id="266892"/>
    <lineage>
        <taxon>Bacteria</taxon>
        <taxon>Bacillati</taxon>
        <taxon>Bacillota</taxon>
        <taxon>Bacilli</taxon>
        <taxon>Bacillales</taxon>
        <taxon>Bacillaceae</taxon>
    </lineage>
</organism>
<keyword evidence="6 8" id="KW-1133">Transmembrane helix</keyword>
<feature type="transmembrane region" description="Helical" evidence="8">
    <location>
        <begin position="6"/>
        <end position="27"/>
    </location>
</feature>